<protein>
    <recommendedName>
        <fullName evidence="3">Glycosyltransferase 2-like domain-containing protein</fullName>
    </recommendedName>
</protein>
<name>A0A388LGB9_CHABU</name>
<organism evidence="1 2">
    <name type="scientific">Chara braunii</name>
    <name type="common">Braun's stonewort</name>
    <dbReference type="NCBI Taxonomy" id="69332"/>
    <lineage>
        <taxon>Eukaryota</taxon>
        <taxon>Viridiplantae</taxon>
        <taxon>Streptophyta</taxon>
        <taxon>Charophyceae</taxon>
        <taxon>Charales</taxon>
        <taxon>Characeae</taxon>
        <taxon>Chara</taxon>
    </lineage>
</organism>
<dbReference type="InterPro" id="IPR029044">
    <property type="entry name" value="Nucleotide-diphossugar_trans"/>
</dbReference>
<proteinExistence type="predicted"/>
<dbReference type="EMBL" id="BFEA01000370">
    <property type="protein sequence ID" value="GBG81307.1"/>
    <property type="molecule type" value="Genomic_DNA"/>
</dbReference>
<dbReference type="Gene3D" id="3.90.550.10">
    <property type="entry name" value="Spore Coat Polysaccharide Biosynthesis Protein SpsA, Chain A"/>
    <property type="match status" value="1"/>
</dbReference>
<gene>
    <name evidence="1" type="ORF">CBR_g31982</name>
</gene>
<dbReference type="InterPro" id="IPR050834">
    <property type="entry name" value="Glycosyltransf_2"/>
</dbReference>
<evidence type="ECO:0000313" key="2">
    <source>
        <dbReference type="Proteomes" id="UP000265515"/>
    </source>
</evidence>
<dbReference type="Proteomes" id="UP000265515">
    <property type="component" value="Unassembled WGS sequence"/>
</dbReference>
<comment type="caution">
    <text evidence="1">The sequence shown here is derived from an EMBL/GenBank/DDBJ whole genome shotgun (WGS) entry which is preliminary data.</text>
</comment>
<dbReference type="PANTHER" id="PTHR43685">
    <property type="entry name" value="GLYCOSYLTRANSFERASE"/>
    <property type="match status" value="1"/>
</dbReference>
<dbReference type="AlphaFoldDB" id="A0A388LGB9"/>
<evidence type="ECO:0000313" key="1">
    <source>
        <dbReference type="EMBL" id="GBG81307.1"/>
    </source>
</evidence>
<dbReference type="STRING" id="69332.A0A388LGB9"/>
<evidence type="ECO:0008006" key="3">
    <source>
        <dbReference type="Google" id="ProtNLM"/>
    </source>
</evidence>
<keyword evidence="2" id="KW-1185">Reference proteome</keyword>
<dbReference type="OrthoDB" id="206708at2759"/>
<reference evidence="1 2" key="1">
    <citation type="journal article" date="2018" name="Cell">
        <title>The Chara Genome: Secondary Complexity and Implications for Plant Terrestrialization.</title>
        <authorList>
            <person name="Nishiyama T."/>
            <person name="Sakayama H."/>
            <person name="Vries J.D."/>
            <person name="Buschmann H."/>
            <person name="Saint-Marcoux D."/>
            <person name="Ullrich K.K."/>
            <person name="Haas F.B."/>
            <person name="Vanderstraeten L."/>
            <person name="Becker D."/>
            <person name="Lang D."/>
            <person name="Vosolsobe S."/>
            <person name="Rombauts S."/>
            <person name="Wilhelmsson P.K.I."/>
            <person name="Janitza P."/>
            <person name="Kern R."/>
            <person name="Heyl A."/>
            <person name="Rumpler F."/>
            <person name="Villalobos L.I.A.C."/>
            <person name="Clay J.M."/>
            <person name="Skokan R."/>
            <person name="Toyoda A."/>
            <person name="Suzuki Y."/>
            <person name="Kagoshima H."/>
            <person name="Schijlen E."/>
            <person name="Tajeshwar N."/>
            <person name="Catarino B."/>
            <person name="Hetherington A.J."/>
            <person name="Saltykova A."/>
            <person name="Bonnot C."/>
            <person name="Breuninger H."/>
            <person name="Symeonidi A."/>
            <person name="Radhakrishnan G.V."/>
            <person name="Van Nieuwerburgh F."/>
            <person name="Deforce D."/>
            <person name="Chang C."/>
            <person name="Karol K.G."/>
            <person name="Hedrich R."/>
            <person name="Ulvskov P."/>
            <person name="Glockner G."/>
            <person name="Delwiche C.F."/>
            <person name="Petrasek J."/>
            <person name="Van de Peer Y."/>
            <person name="Friml J."/>
            <person name="Beilby M."/>
            <person name="Dolan L."/>
            <person name="Kohara Y."/>
            <person name="Sugano S."/>
            <person name="Fujiyama A."/>
            <person name="Delaux P.-M."/>
            <person name="Quint M."/>
            <person name="TheiBen G."/>
            <person name="Hagemann M."/>
            <person name="Harholt J."/>
            <person name="Dunand C."/>
            <person name="Zachgo S."/>
            <person name="Langdale J."/>
            <person name="Maumus F."/>
            <person name="Straeten D.V.D."/>
            <person name="Gould S.B."/>
            <person name="Rensing S.A."/>
        </authorList>
    </citation>
    <scope>NUCLEOTIDE SEQUENCE [LARGE SCALE GENOMIC DNA]</scope>
    <source>
        <strain evidence="1 2">S276</strain>
    </source>
</reference>
<dbReference type="SUPFAM" id="SSF53448">
    <property type="entry name" value="Nucleotide-diphospho-sugar transferases"/>
    <property type="match status" value="1"/>
</dbReference>
<dbReference type="Gramene" id="GBG81307">
    <property type="protein sequence ID" value="GBG81307"/>
    <property type="gene ID" value="CBR_g31982"/>
</dbReference>
<accession>A0A388LGB9</accession>
<dbReference type="PANTHER" id="PTHR43685:SF3">
    <property type="entry name" value="SLR2126 PROTEIN"/>
    <property type="match status" value="1"/>
</dbReference>
<sequence>MPVHCYRLNPISCADTREWSSYGGGTERWQSRSYDANACHVVEGCRGFKTLTPNVYPHFTQSGHRVQLNGGGKLKSEWRPFFGCSERRLETDVRPCPSASSRRNNSLGEGEVQRVAGPIRLVVCDDRGDDIRGHSRRFYATTSSTTGACSSAERWAFLGRRDKGGSRRHQCLRALPFPNPQSKNGMHFPLSLTCCARRLEHVTSVGAVTGCEESVGLERADGPEESGDKLSSCGEAGVWSIVIPTYNRLPILTKCLCALEHQVDATEHGIKSEPFKISDFSAAFFATGNVAISRRRLLDASDALPTSTNSSCGPFDTSFSEYGWEDLELGERLRQNGAKLRACPEAVGYHWHPPFDVSQLPSLIEQERQRGRNGVQFYRKHPNLNVRLMIQMTLFHQAIWFILTIGGLINERTTAPLLHFLVNVGMPRLAAALASPILNWHTVQAVRQEVRRIKQAGGRL</sequence>